<feature type="domain" description="Rhodanese" evidence="14">
    <location>
        <begin position="159"/>
        <end position="244"/>
    </location>
</feature>
<reference evidence="15" key="1">
    <citation type="submission" date="2021-02" db="EMBL/GenBank/DDBJ databases">
        <authorList>
            <person name="Nowell W R."/>
        </authorList>
    </citation>
    <scope>NUCLEOTIDE SEQUENCE</scope>
</reference>
<evidence type="ECO:0000256" key="13">
    <source>
        <dbReference type="SAM" id="Phobius"/>
    </source>
</evidence>
<dbReference type="InterPro" id="IPR036873">
    <property type="entry name" value="Rhodanese-like_dom_sf"/>
</dbReference>
<evidence type="ECO:0000256" key="7">
    <source>
        <dbReference type="ARBA" id="ARBA00022927"/>
    </source>
</evidence>
<keyword evidence="13" id="KW-0812">Transmembrane</keyword>
<dbReference type="SUPFAM" id="SSF117281">
    <property type="entry name" value="Kelch motif"/>
    <property type="match status" value="1"/>
</dbReference>
<feature type="region of interest" description="Disordered" evidence="12">
    <location>
        <begin position="82"/>
        <end position="115"/>
    </location>
</feature>
<evidence type="ECO:0000256" key="10">
    <source>
        <dbReference type="ARBA" id="ARBA00023273"/>
    </source>
</evidence>
<keyword evidence="9" id="KW-0206">Cytoskeleton</keyword>
<keyword evidence="6" id="KW-0970">Cilium biogenesis/degradation</keyword>
<dbReference type="SMART" id="SM00612">
    <property type="entry name" value="Kelch"/>
    <property type="match status" value="2"/>
</dbReference>
<dbReference type="EMBL" id="CAJNYT010002756">
    <property type="protein sequence ID" value="CAF3491301.1"/>
    <property type="molecule type" value="Genomic_DNA"/>
</dbReference>
<evidence type="ECO:0000256" key="8">
    <source>
        <dbReference type="ARBA" id="ARBA00023069"/>
    </source>
</evidence>
<name>A0A818GLP5_9BILA</name>
<dbReference type="SUPFAM" id="SSF52821">
    <property type="entry name" value="Rhodanese/Cell cycle control phosphatase"/>
    <property type="match status" value="1"/>
</dbReference>
<dbReference type="PANTHER" id="PTHR44390">
    <property type="entry name" value="CENTROSOMAL PROTEIN OF 41 KDA"/>
    <property type="match status" value="1"/>
</dbReference>
<keyword evidence="7" id="KW-0653">Protein transport</keyword>
<feature type="non-terminal residue" evidence="15">
    <location>
        <position position="1"/>
    </location>
</feature>
<dbReference type="GO" id="GO:0036064">
    <property type="term" value="C:ciliary basal body"/>
    <property type="evidence" value="ECO:0007669"/>
    <property type="project" value="TreeGrafter"/>
</dbReference>
<evidence type="ECO:0000256" key="4">
    <source>
        <dbReference type="ARBA" id="ARBA00022448"/>
    </source>
</evidence>
<keyword evidence="3" id="KW-0880">Kelch repeat</keyword>
<comment type="similarity">
    <text evidence="11">Belongs to the CEP41 family.</text>
</comment>
<evidence type="ECO:0000256" key="1">
    <source>
        <dbReference type="ARBA" id="ARBA00004120"/>
    </source>
</evidence>
<dbReference type="CDD" id="cd00158">
    <property type="entry name" value="RHOD"/>
    <property type="match status" value="1"/>
</dbReference>
<keyword evidence="13" id="KW-0472">Membrane</keyword>
<keyword evidence="8" id="KW-0969">Cilium</keyword>
<dbReference type="InterPro" id="IPR015915">
    <property type="entry name" value="Kelch-typ_b-propeller"/>
</dbReference>
<dbReference type="InterPro" id="IPR006652">
    <property type="entry name" value="Kelch_1"/>
</dbReference>
<dbReference type="Gene3D" id="3.40.250.10">
    <property type="entry name" value="Rhodanese-like domain"/>
    <property type="match status" value="1"/>
</dbReference>
<gene>
    <name evidence="15" type="ORF">GRG538_LOCUS17008</name>
</gene>
<dbReference type="Proteomes" id="UP000663872">
    <property type="component" value="Unassembled WGS sequence"/>
</dbReference>
<sequence length="380" mass="43557">MITSNRPKLPVNILDKRVPKNPKYENVQATIDTGDSITKFLKRNEELRASSKQVAGEIFKRMKISTLVQLIIQVTEINTLDTPSNAEFDPTASQQTFSDRDRPQTQDSQISQATTRSTLQSVIRGVGEMDVYNSYQNRFSTTPATPKTPLSEQVNLEMDERPYLIVDLRDKDEFRANHIVSAHHYPAAMLSRCSNNESRELLIYKNQKGKIIILYDEDERIAPNAATIMVERGYNNVFLLSGDIIIIIIIHVLLIDNIRNNIPAITVNNYLYVLGTRRSSSEEYKSCYRFSPRTCEWTKLQNLLHDRSRFAAVHIDKYIYIMGGFEGFKRTTRIYVNTIERYSIENDQWELFSTESPQLSSLAACTYNNLIYLGGGKNGQ</sequence>
<dbReference type="PROSITE" id="PS50206">
    <property type="entry name" value="RHODANESE_3"/>
    <property type="match status" value="1"/>
</dbReference>
<evidence type="ECO:0000256" key="11">
    <source>
        <dbReference type="ARBA" id="ARBA00038465"/>
    </source>
</evidence>
<accession>A0A818GLP5</accession>
<evidence type="ECO:0000313" key="16">
    <source>
        <dbReference type="Proteomes" id="UP000663872"/>
    </source>
</evidence>
<evidence type="ECO:0000256" key="3">
    <source>
        <dbReference type="ARBA" id="ARBA00022441"/>
    </source>
</evidence>
<comment type="caution">
    <text evidence="15">The sequence shown here is derived from an EMBL/GenBank/DDBJ whole genome shotgun (WGS) entry which is preliminary data.</text>
</comment>
<protein>
    <recommendedName>
        <fullName evidence="14">Rhodanese domain-containing protein</fullName>
    </recommendedName>
</protein>
<keyword evidence="10" id="KW-0966">Cell projection</keyword>
<feature type="compositionally biased region" description="Polar residues" evidence="12">
    <location>
        <begin position="105"/>
        <end position="115"/>
    </location>
</feature>
<dbReference type="Pfam" id="PF00581">
    <property type="entry name" value="Rhodanese"/>
    <property type="match status" value="1"/>
</dbReference>
<feature type="compositionally biased region" description="Polar residues" evidence="12">
    <location>
        <begin position="82"/>
        <end position="97"/>
    </location>
</feature>
<evidence type="ECO:0000256" key="2">
    <source>
        <dbReference type="ARBA" id="ARBA00004300"/>
    </source>
</evidence>
<evidence type="ECO:0000256" key="5">
    <source>
        <dbReference type="ARBA" id="ARBA00022490"/>
    </source>
</evidence>
<keyword evidence="13" id="KW-1133">Transmembrane helix</keyword>
<dbReference type="GO" id="GO:0060271">
    <property type="term" value="P:cilium assembly"/>
    <property type="evidence" value="ECO:0007669"/>
    <property type="project" value="TreeGrafter"/>
</dbReference>
<comment type="subcellular location">
    <subcellularLocation>
        <location evidence="1">Cytoplasm</location>
        <location evidence="1">Cytoskeleton</location>
        <location evidence="1">Cilium basal body</location>
    </subcellularLocation>
    <subcellularLocation>
        <location evidence="2">Cytoplasm</location>
        <location evidence="2">Cytoskeleton</location>
        <location evidence="2">Microtubule organizing center</location>
        <location evidence="2">Centrosome</location>
    </subcellularLocation>
</comment>
<keyword evidence="5" id="KW-0963">Cytoplasm</keyword>
<feature type="transmembrane region" description="Helical" evidence="13">
    <location>
        <begin position="237"/>
        <end position="255"/>
    </location>
</feature>
<dbReference type="Pfam" id="PF01344">
    <property type="entry name" value="Kelch_1"/>
    <property type="match status" value="2"/>
</dbReference>
<evidence type="ECO:0000259" key="14">
    <source>
        <dbReference type="PROSITE" id="PS50206"/>
    </source>
</evidence>
<dbReference type="InterPro" id="IPR051889">
    <property type="entry name" value="CEP41"/>
</dbReference>
<evidence type="ECO:0000256" key="6">
    <source>
        <dbReference type="ARBA" id="ARBA00022794"/>
    </source>
</evidence>
<evidence type="ECO:0000256" key="12">
    <source>
        <dbReference type="SAM" id="MobiDB-lite"/>
    </source>
</evidence>
<dbReference type="GO" id="GO:0005813">
    <property type="term" value="C:centrosome"/>
    <property type="evidence" value="ECO:0007669"/>
    <property type="project" value="UniProtKB-SubCell"/>
</dbReference>
<dbReference type="Gene3D" id="2.120.10.80">
    <property type="entry name" value="Kelch-type beta propeller"/>
    <property type="match status" value="1"/>
</dbReference>
<evidence type="ECO:0000313" key="15">
    <source>
        <dbReference type="EMBL" id="CAF3491301.1"/>
    </source>
</evidence>
<dbReference type="PANTHER" id="PTHR44390:SF1">
    <property type="entry name" value="CENTROSOMAL PROTEIN OF 41 KDA"/>
    <property type="match status" value="1"/>
</dbReference>
<keyword evidence="4" id="KW-0813">Transport</keyword>
<evidence type="ECO:0000256" key="9">
    <source>
        <dbReference type="ARBA" id="ARBA00023212"/>
    </source>
</evidence>
<dbReference type="GO" id="GO:0015031">
    <property type="term" value="P:protein transport"/>
    <property type="evidence" value="ECO:0007669"/>
    <property type="project" value="UniProtKB-KW"/>
</dbReference>
<organism evidence="15 16">
    <name type="scientific">Rotaria socialis</name>
    <dbReference type="NCBI Taxonomy" id="392032"/>
    <lineage>
        <taxon>Eukaryota</taxon>
        <taxon>Metazoa</taxon>
        <taxon>Spiralia</taxon>
        <taxon>Gnathifera</taxon>
        <taxon>Rotifera</taxon>
        <taxon>Eurotatoria</taxon>
        <taxon>Bdelloidea</taxon>
        <taxon>Philodinida</taxon>
        <taxon>Philodinidae</taxon>
        <taxon>Rotaria</taxon>
    </lineage>
</organism>
<dbReference type="InterPro" id="IPR001763">
    <property type="entry name" value="Rhodanese-like_dom"/>
</dbReference>
<proteinExistence type="inferred from homology"/>
<dbReference type="AlphaFoldDB" id="A0A818GLP5"/>